<protein>
    <submittedName>
        <fullName evidence="1">Uncharacterized protein</fullName>
    </submittedName>
</protein>
<reference evidence="1 2" key="1">
    <citation type="submission" date="2018-12" db="EMBL/GenBank/DDBJ databases">
        <title>Flavobacterium sp. nov., isolated from glacier ice.</title>
        <authorList>
            <person name="Liu Q."/>
            <person name="Xin Y.-H."/>
        </authorList>
    </citation>
    <scope>NUCLEOTIDE SEQUENCE [LARGE SCALE GENOMIC DNA]</scope>
    <source>
        <strain evidence="1 2">RB1N8</strain>
    </source>
</reference>
<comment type="caution">
    <text evidence="1">The sequence shown here is derived from an EMBL/GenBank/DDBJ whole genome shotgun (WGS) entry which is preliminary data.</text>
</comment>
<dbReference type="AlphaFoldDB" id="A0A432CMY2"/>
<organism evidence="1 2">
    <name type="scientific">Flavobacterium bomense</name>
    <dbReference type="NCBI Taxonomy" id="2497483"/>
    <lineage>
        <taxon>Bacteria</taxon>
        <taxon>Pseudomonadati</taxon>
        <taxon>Bacteroidota</taxon>
        <taxon>Flavobacteriia</taxon>
        <taxon>Flavobacteriales</taxon>
        <taxon>Flavobacteriaceae</taxon>
        <taxon>Flavobacterium</taxon>
    </lineage>
</organism>
<proteinExistence type="predicted"/>
<dbReference type="EMBL" id="RYDJ01000006">
    <property type="protein sequence ID" value="RTZ05169.1"/>
    <property type="molecule type" value="Genomic_DNA"/>
</dbReference>
<evidence type="ECO:0000313" key="2">
    <source>
        <dbReference type="Proteomes" id="UP000280825"/>
    </source>
</evidence>
<accession>A0A432CMY2</accession>
<keyword evidence="2" id="KW-1185">Reference proteome</keyword>
<dbReference type="RefSeq" id="WP_126561914.1">
    <property type="nucleotide sequence ID" value="NZ_RYDJ01000006.1"/>
</dbReference>
<dbReference type="Proteomes" id="UP000280825">
    <property type="component" value="Unassembled WGS sequence"/>
</dbReference>
<sequence length="159" mass="17799">MKNLFILFTILFNVALVAQTHEIITHDNKKMDVNFIKMENNLVYFAVPGSSEEKKISQYAVAQLNEKSAADSKLVSEKINVLAKSDYKKVIVLKDFQTIGLKKSGVITSFYGKAKGETNTSFIHGGEKRLKENAARKGYPFIVILSNTPNDIKAAVYTY</sequence>
<name>A0A432CMY2_9FLAO</name>
<evidence type="ECO:0000313" key="1">
    <source>
        <dbReference type="EMBL" id="RTZ05169.1"/>
    </source>
</evidence>
<gene>
    <name evidence="1" type="ORF">EKL98_07245</name>
</gene>